<feature type="compositionally biased region" description="Polar residues" evidence="7">
    <location>
        <begin position="509"/>
        <end position="519"/>
    </location>
</feature>
<dbReference type="EMBL" id="JAGTTL010000022">
    <property type="protein sequence ID" value="KAK6305833.1"/>
    <property type="molecule type" value="Genomic_DNA"/>
</dbReference>
<dbReference type="PANTHER" id="PTHR14789:SF2">
    <property type="entry name" value="LAYILIN"/>
    <property type="match status" value="1"/>
</dbReference>
<feature type="region of interest" description="Disordered" evidence="7">
    <location>
        <begin position="467"/>
        <end position="521"/>
    </location>
</feature>
<dbReference type="GO" id="GO:0060271">
    <property type="term" value="P:cilium assembly"/>
    <property type="evidence" value="ECO:0007669"/>
    <property type="project" value="InterPro"/>
</dbReference>
<keyword evidence="4" id="KW-0430">Lectin</keyword>
<dbReference type="GO" id="GO:0016020">
    <property type="term" value="C:membrane"/>
    <property type="evidence" value="ECO:0007669"/>
    <property type="project" value="UniProtKB-SubCell"/>
</dbReference>
<dbReference type="PROSITE" id="PS50041">
    <property type="entry name" value="C_TYPE_LECTIN_2"/>
    <property type="match status" value="1"/>
</dbReference>
<dbReference type="GO" id="GO:0030246">
    <property type="term" value="F:carbohydrate binding"/>
    <property type="evidence" value="ECO:0007669"/>
    <property type="project" value="UniProtKB-KW"/>
</dbReference>
<evidence type="ECO:0000256" key="8">
    <source>
        <dbReference type="SAM" id="Phobius"/>
    </source>
</evidence>
<keyword evidence="5 8" id="KW-1133">Transmembrane helix</keyword>
<evidence type="ECO:0000313" key="10">
    <source>
        <dbReference type="EMBL" id="KAK6305833.1"/>
    </source>
</evidence>
<evidence type="ECO:0000256" key="6">
    <source>
        <dbReference type="ARBA" id="ARBA00023136"/>
    </source>
</evidence>
<dbReference type="SUPFAM" id="SSF56436">
    <property type="entry name" value="C-type lectin-like"/>
    <property type="match status" value="1"/>
</dbReference>
<dbReference type="FunFam" id="3.10.100.10:FF:000006">
    <property type="entry name" value="Layilin b"/>
    <property type="match status" value="1"/>
</dbReference>
<gene>
    <name evidence="10" type="ORF">J4Q44_G00246130</name>
</gene>
<keyword evidence="3" id="KW-0732">Signal</keyword>
<dbReference type="InterPro" id="IPR051505">
    <property type="entry name" value="C-type_lectin_domain"/>
</dbReference>
<feature type="domain" description="C-type lectin" evidence="9">
    <location>
        <begin position="252"/>
        <end position="392"/>
    </location>
</feature>
<dbReference type="InterPro" id="IPR001304">
    <property type="entry name" value="C-type_lectin-like"/>
</dbReference>
<evidence type="ECO:0000256" key="4">
    <source>
        <dbReference type="ARBA" id="ARBA00022734"/>
    </source>
</evidence>
<dbReference type="Pfam" id="PF00059">
    <property type="entry name" value="Lectin_C"/>
    <property type="match status" value="1"/>
</dbReference>
<feature type="region of interest" description="Disordered" evidence="7">
    <location>
        <begin position="398"/>
        <end position="424"/>
    </location>
</feature>
<comment type="caution">
    <text evidence="10">The sequence shown here is derived from an EMBL/GenBank/DDBJ whole genome shotgun (WGS) entry which is preliminary data.</text>
</comment>
<name>A0AAN8L6S3_9TELE</name>
<reference evidence="10 11" key="1">
    <citation type="submission" date="2021-04" db="EMBL/GenBank/DDBJ databases">
        <authorList>
            <person name="De Guttry C."/>
            <person name="Zahm M."/>
            <person name="Klopp C."/>
            <person name="Cabau C."/>
            <person name="Louis A."/>
            <person name="Berthelot C."/>
            <person name="Parey E."/>
            <person name="Roest Crollius H."/>
            <person name="Montfort J."/>
            <person name="Robinson-Rechavi M."/>
            <person name="Bucao C."/>
            <person name="Bouchez O."/>
            <person name="Gislard M."/>
            <person name="Lluch J."/>
            <person name="Milhes M."/>
            <person name="Lampietro C."/>
            <person name="Lopez Roques C."/>
            <person name="Donnadieu C."/>
            <person name="Braasch I."/>
            <person name="Desvignes T."/>
            <person name="Postlethwait J."/>
            <person name="Bobe J."/>
            <person name="Wedekind C."/>
            <person name="Guiguen Y."/>
        </authorList>
    </citation>
    <scope>NUCLEOTIDE SEQUENCE [LARGE SCALE GENOMIC DNA]</scope>
    <source>
        <strain evidence="10">Cs_M1</strain>
        <tissue evidence="10">Blood</tissue>
    </source>
</reference>
<sequence>MCESEPRAGLTEEEERREAEQLETELDKDLFTVFDGSSPEDVYHAKQLWTSLSLLPPLESRLVNADIRQRLPIARTKDETVLVVDTNAALKPSSSDHRERLQEVCHQKQRQEERQRYMDMRETVSLLYKPRQRNRSERLALNTPEHLETDVEEPVVRVASPARPVPAPRTKPVVRVASPARPVPAPRTKPVVRVASPARPVPAPRTKPVGQKRGKDKMVDVVLLCFLQSAAASLITAEVFEARGQRVCRVDQGRPCYKLAYFSDPGRRLSFLEAKLACRRDGGELLSVESPAEQRIIEQLVTEIRPSDGDFWIGLRRNHGDTENIDDCPSQYYWTDGSHASFRNWHWDEPSCGYEVCVVMYHQPSAPPGLGGLYMFHWNDDNCDTKNNFICKYTAEKAPEPSPNATHPEAPPLSPLNTTFDPEEKRQNPALNTVYIVLPTIPLLLLLLIATGLFCFKLLARRRKRGVQQTEVCPSEPGSCPSPAQPPDVYNVIRSQQEADLAGTRPHTKNTSFLGSSPDMSPGDYDNLGGLRDTESGFVTLASTESNFMLTSELYDLSLGRRNGNPDIYHNSLGRHGNREVYNNSLGRHGNREVYNNSLGHHGNGEKYDNSLGHHGNVVKSSDLYNTSHYGDSLYQTSLDRYGNPEQYEGSLGRHGNDASVDCYGKEATVGYYGNEGSLGGKCYKEWLDSDSY</sequence>
<dbReference type="InterPro" id="IPR040681">
    <property type="entry name" value="HOATZ-like"/>
</dbReference>
<dbReference type="GO" id="GO:0050772">
    <property type="term" value="P:positive regulation of axonogenesis"/>
    <property type="evidence" value="ECO:0007669"/>
    <property type="project" value="TreeGrafter"/>
</dbReference>
<keyword evidence="11" id="KW-1185">Reference proteome</keyword>
<organism evidence="10 11">
    <name type="scientific">Coregonus suidteri</name>
    <dbReference type="NCBI Taxonomy" id="861788"/>
    <lineage>
        <taxon>Eukaryota</taxon>
        <taxon>Metazoa</taxon>
        <taxon>Chordata</taxon>
        <taxon>Craniata</taxon>
        <taxon>Vertebrata</taxon>
        <taxon>Euteleostomi</taxon>
        <taxon>Actinopterygii</taxon>
        <taxon>Neopterygii</taxon>
        <taxon>Teleostei</taxon>
        <taxon>Protacanthopterygii</taxon>
        <taxon>Salmoniformes</taxon>
        <taxon>Salmonidae</taxon>
        <taxon>Coregoninae</taxon>
        <taxon>Coregonus</taxon>
    </lineage>
</organism>
<dbReference type="PANTHER" id="PTHR14789">
    <property type="entry name" value="CHONDROLECTIN VARIANT CHODLFDELTAE"/>
    <property type="match status" value="1"/>
</dbReference>
<dbReference type="SMART" id="SM00034">
    <property type="entry name" value="CLECT"/>
    <property type="match status" value="1"/>
</dbReference>
<comment type="subcellular location">
    <subcellularLocation>
        <location evidence="1">Membrane</location>
        <topology evidence="1">Single-pass type I membrane protein</topology>
    </subcellularLocation>
</comment>
<proteinExistence type="predicted"/>
<dbReference type="Gene3D" id="3.10.100.10">
    <property type="entry name" value="Mannose-Binding Protein A, subunit A"/>
    <property type="match status" value="1"/>
</dbReference>
<evidence type="ECO:0000256" key="3">
    <source>
        <dbReference type="ARBA" id="ARBA00022729"/>
    </source>
</evidence>
<evidence type="ECO:0000259" key="9">
    <source>
        <dbReference type="PROSITE" id="PS50041"/>
    </source>
</evidence>
<protein>
    <recommendedName>
        <fullName evidence="9">C-type lectin domain-containing protein</fullName>
    </recommendedName>
</protein>
<keyword evidence="2 8" id="KW-0812">Transmembrane</keyword>
<keyword evidence="6 8" id="KW-0472">Membrane</keyword>
<feature type="transmembrane region" description="Helical" evidence="8">
    <location>
        <begin position="434"/>
        <end position="456"/>
    </location>
</feature>
<feature type="region of interest" description="Disordered" evidence="7">
    <location>
        <begin position="1"/>
        <end position="22"/>
    </location>
</feature>
<dbReference type="AlphaFoldDB" id="A0AAN8L6S3"/>
<evidence type="ECO:0000256" key="5">
    <source>
        <dbReference type="ARBA" id="ARBA00022989"/>
    </source>
</evidence>
<evidence type="ECO:0000256" key="7">
    <source>
        <dbReference type="SAM" id="MobiDB-lite"/>
    </source>
</evidence>
<dbReference type="InterPro" id="IPR016187">
    <property type="entry name" value="CTDL_fold"/>
</dbReference>
<dbReference type="Proteomes" id="UP001356427">
    <property type="component" value="Unassembled WGS sequence"/>
</dbReference>
<dbReference type="GO" id="GO:0005737">
    <property type="term" value="C:cytoplasm"/>
    <property type="evidence" value="ECO:0007669"/>
    <property type="project" value="TreeGrafter"/>
</dbReference>
<evidence type="ECO:0000256" key="2">
    <source>
        <dbReference type="ARBA" id="ARBA00022692"/>
    </source>
</evidence>
<evidence type="ECO:0000256" key="1">
    <source>
        <dbReference type="ARBA" id="ARBA00004479"/>
    </source>
</evidence>
<dbReference type="Pfam" id="PF17664">
    <property type="entry name" value="HOATZ-like"/>
    <property type="match status" value="1"/>
</dbReference>
<evidence type="ECO:0000313" key="11">
    <source>
        <dbReference type="Proteomes" id="UP001356427"/>
    </source>
</evidence>
<accession>A0AAN8L6S3</accession>
<dbReference type="InterPro" id="IPR016186">
    <property type="entry name" value="C-type_lectin-like/link_sf"/>
</dbReference>